<dbReference type="InterPro" id="IPR052104">
    <property type="entry name" value="Mito_Release_Factor_mL62"/>
</dbReference>
<dbReference type="GO" id="GO:0070126">
    <property type="term" value="P:mitochondrial translational termination"/>
    <property type="evidence" value="ECO:0007669"/>
    <property type="project" value="TreeGrafter"/>
</dbReference>
<feature type="domain" description="Prokaryotic-type class I peptide chain release factors" evidence="2">
    <location>
        <begin position="58"/>
        <end position="190"/>
    </location>
</feature>
<dbReference type="GO" id="GO:0016150">
    <property type="term" value="F:translation release factor activity, codon nonspecific"/>
    <property type="evidence" value="ECO:0007669"/>
    <property type="project" value="TreeGrafter"/>
</dbReference>
<dbReference type="PANTHER" id="PTHR11075">
    <property type="entry name" value="PEPTIDE CHAIN RELEASE FACTOR"/>
    <property type="match status" value="1"/>
</dbReference>
<dbReference type="GO" id="GO:0005762">
    <property type="term" value="C:mitochondrial large ribosomal subunit"/>
    <property type="evidence" value="ECO:0007669"/>
    <property type="project" value="TreeGrafter"/>
</dbReference>
<proteinExistence type="predicted"/>
<protein>
    <recommendedName>
        <fullName evidence="2">Prokaryotic-type class I peptide chain release factors domain-containing protein</fullName>
    </recommendedName>
</protein>
<evidence type="ECO:0000256" key="1">
    <source>
        <dbReference type="SAM" id="MobiDB-lite"/>
    </source>
</evidence>
<dbReference type="GO" id="GO:0004045">
    <property type="term" value="F:peptidyl-tRNA hydrolase activity"/>
    <property type="evidence" value="ECO:0007669"/>
    <property type="project" value="TreeGrafter"/>
</dbReference>
<name>A0A6A6R8H0_9PEZI</name>
<evidence type="ECO:0000259" key="2">
    <source>
        <dbReference type="Pfam" id="PF00472"/>
    </source>
</evidence>
<reference evidence="3" key="1">
    <citation type="journal article" date="2020" name="Stud. Mycol.">
        <title>101 Dothideomycetes genomes: a test case for predicting lifestyles and emergence of pathogens.</title>
        <authorList>
            <person name="Haridas S."/>
            <person name="Albert R."/>
            <person name="Binder M."/>
            <person name="Bloem J."/>
            <person name="Labutti K."/>
            <person name="Salamov A."/>
            <person name="Andreopoulos B."/>
            <person name="Baker S."/>
            <person name="Barry K."/>
            <person name="Bills G."/>
            <person name="Bluhm B."/>
            <person name="Cannon C."/>
            <person name="Castanera R."/>
            <person name="Culley D."/>
            <person name="Daum C."/>
            <person name="Ezra D."/>
            <person name="Gonzalez J."/>
            <person name="Henrissat B."/>
            <person name="Kuo A."/>
            <person name="Liang C."/>
            <person name="Lipzen A."/>
            <person name="Lutzoni F."/>
            <person name="Magnuson J."/>
            <person name="Mondo S."/>
            <person name="Nolan M."/>
            <person name="Ohm R."/>
            <person name="Pangilinan J."/>
            <person name="Park H.-J."/>
            <person name="Ramirez L."/>
            <person name="Alfaro M."/>
            <person name="Sun H."/>
            <person name="Tritt A."/>
            <person name="Yoshinaga Y."/>
            <person name="Zwiers L.-H."/>
            <person name="Turgeon B."/>
            <person name="Goodwin S."/>
            <person name="Spatafora J."/>
            <person name="Crous P."/>
            <person name="Grigoriev I."/>
        </authorList>
    </citation>
    <scope>NUCLEOTIDE SEQUENCE</scope>
    <source>
        <strain evidence="3">CBS 269.34</strain>
    </source>
</reference>
<dbReference type="PANTHER" id="PTHR11075:SF54">
    <property type="entry name" value="LARGE RIBOSOMAL SUBUNIT PROTEIN ML62"/>
    <property type="match status" value="1"/>
</dbReference>
<keyword evidence="4" id="KW-1185">Reference proteome</keyword>
<dbReference type="Gene3D" id="3.30.160.20">
    <property type="match status" value="1"/>
</dbReference>
<evidence type="ECO:0000313" key="4">
    <source>
        <dbReference type="Proteomes" id="UP000799750"/>
    </source>
</evidence>
<evidence type="ECO:0000313" key="3">
    <source>
        <dbReference type="EMBL" id="KAF2501008.1"/>
    </source>
</evidence>
<feature type="region of interest" description="Disordered" evidence="1">
    <location>
        <begin position="153"/>
        <end position="197"/>
    </location>
</feature>
<organism evidence="3 4">
    <name type="scientific">Lophium mytilinum</name>
    <dbReference type="NCBI Taxonomy" id="390894"/>
    <lineage>
        <taxon>Eukaryota</taxon>
        <taxon>Fungi</taxon>
        <taxon>Dikarya</taxon>
        <taxon>Ascomycota</taxon>
        <taxon>Pezizomycotina</taxon>
        <taxon>Dothideomycetes</taxon>
        <taxon>Pleosporomycetidae</taxon>
        <taxon>Mytilinidiales</taxon>
        <taxon>Mytilinidiaceae</taxon>
        <taxon>Lophium</taxon>
    </lineage>
</organism>
<feature type="compositionally biased region" description="Basic residues" evidence="1">
    <location>
        <begin position="177"/>
        <end position="190"/>
    </location>
</feature>
<dbReference type="InterPro" id="IPR000352">
    <property type="entry name" value="Pep_chain_release_fac_I"/>
</dbReference>
<accession>A0A6A6R8H0</accession>
<dbReference type="EMBL" id="MU004182">
    <property type="protein sequence ID" value="KAF2501008.1"/>
    <property type="molecule type" value="Genomic_DNA"/>
</dbReference>
<gene>
    <name evidence="3" type="ORF">BU16DRAFT_555513</name>
</gene>
<dbReference type="AlphaFoldDB" id="A0A6A6R8H0"/>
<dbReference type="OrthoDB" id="270639at2759"/>
<dbReference type="Proteomes" id="UP000799750">
    <property type="component" value="Unassembled WGS sequence"/>
</dbReference>
<sequence>MLRCLARPLVPPAPLVSTPSLLLSATLRFFASQRSASDATADDIQAARRWLEKLDPDTIPKAICDLSFSRSSGPGGQNVNKVNSKATLKLEVSKLLAHVPGLLHRPIRSSRYYAPRSDSIIIQADDSRKQNDNTHSCFAKLHNLIVEAGREALPGQTSAEQSRRVKNLQKAENEHRLHAKKMHSSKKSTRRASGNSD</sequence>
<dbReference type="Pfam" id="PF00472">
    <property type="entry name" value="RF-1"/>
    <property type="match status" value="1"/>
</dbReference>
<dbReference type="SUPFAM" id="SSF110916">
    <property type="entry name" value="Peptidyl-tRNA hydrolase domain-like"/>
    <property type="match status" value="1"/>
</dbReference>